<dbReference type="Gene3D" id="2.60.40.10">
    <property type="entry name" value="Immunoglobulins"/>
    <property type="match status" value="2"/>
</dbReference>
<name>A0A9D3RNG3_ANGAN</name>
<dbReference type="InterPro" id="IPR036116">
    <property type="entry name" value="FN3_sf"/>
</dbReference>
<keyword evidence="6" id="KW-1015">Disulfide bond</keyword>
<evidence type="ECO:0000256" key="2">
    <source>
        <dbReference type="ARBA" id="ARBA00022692"/>
    </source>
</evidence>
<dbReference type="AlphaFoldDB" id="A0A9D3RNG3"/>
<evidence type="ECO:0000313" key="11">
    <source>
        <dbReference type="Proteomes" id="UP001044222"/>
    </source>
</evidence>
<comment type="caution">
    <text evidence="10">The sequence shown here is derived from an EMBL/GenBank/DDBJ whole genome shotgun (WGS) entry which is preliminary data.</text>
</comment>
<evidence type="ECO:0000256" key="5">
    <source>
        <dbReference type="ARBA" id="ARBA00023136"/>
    </source>
</evidence>
<evidence type="ECO:0000256" key="4">
    <source>
        <dbReference type="ARBA" id="ARBA00022989"/>
    </source>
</evidence>
<reference evidence="10" key="1">
    <citation type="submission" date="2021-01" db="EMBL/GenBank/DDBJ databases">
        <title>A chromosome-scale assembly of European eel, Anguilla anguilla.</title>
        <authorList>
            <person name="Henkel C."/>
            <person name="Jong-Raadsen S.A."/>
            <person name="Dufour S."/>
            <person name="Weltzien F.-A."/>
            <person name="Palstra A.P."/>
            <person name="Pelster B."/>
            <person name="Spaink H.P."/>
            <person name="Van Den Thillart G.E."/>
            <person name="Jansen H."/>
            <person name="Zahm M."/>
            <person name="Klopp C."/>
            <person name="Cedric C."/>
            <person name="Louis A."/>
            <person name="Berthelot C."/>
            <person name="Parey E."/>
            <person name="Roest Crollius H."/>
            <person name="Montfort J."/>
            <person name="Robinson-Rechavi M."/>
            <person name="Bucao C."/>
            <person name="Bouchez O."/>
            <person name="Gislard M."/>
            <person name="Lluch J."/>
            <person name="Milhes M."/>
            <person name="Lampietro C."/>
            <person name="Lopez Roques C."/>
            <person name="Donnadieu C."/>
            <person name="Braasch I."/>
            <person name="Desvignes T."/>
            <person name="Postlethwait J."/>
            <person name="Bobe J."/>
            <person name="Guiguen Y."/>
            <person name="Dirks R."/>
        </authorList>
    </citation>
    <scope>NUCLEOTIDE SEQUENCE</scope>
    <source>
        <strain evidence="10">Tag_6206</strain>
        <tissue evidence="10">Liver</tissue>
    </source>
</reference>
<evidence type="ECO:0000259" key="9">
    <source>
        <dbReference type="PROSITE" id="PS50853"/>
    </source>
</evidence>
<keyword evidence="8" id="KW-0325">Glycoprotein</keyword>
<dbReference type="EMBL" id="JAFIRN010000013">
    <property type="protein sequence ID" value="KAG5836681.1"/>
    <property type="molecule type" value="Genomic_DNA"/>
</dbReference>
<keyword evidence="11" id="KW-1185">Reference proteome</keyword>
<dbReference type="Pfam" id="PF00041">
    <property type="entry name" value="fn3"/>
    <property type="match status" value="1"/>
</dbReference>
<dbReference type="SMART" id="SM00060">
    <property type="entry name" value="FN3"/>
    <property type="match status" value="1"/>
</dbReference>
<protein>
    <recommendedName>
        <fullName evidence="9">Fibronectin type-III domain-containing protein</fullName>
    </recommendedName>
</protein>
<keyword evidence="4" id="KW-1133">Transmembrane helix</keyword>
<dbReference type="PROSITE" id="PS50853">
    <property type="entry name" value="FN3"/>
    <property type="match status" value="1"/>
</dbReference>
<sequence length="187" mass="21609">MTCFWNPGERDPILNTTYTLLVETIVNGEKYRAAARRDRGSVVFRVYPTFMLLNISVEVENPLGKVRSDAVILDSEYIVKTDPPKNVEVVSEEGFPTSLLVRWEHPIEEVYITLKYNIRYCPAGAHMWSQVPPSDLVSGRKSFRLQYLEPYTDYVVQVRCMHEEGHGYWSEWSRNVSTRTPEATRSA</sequence>
<comment type="subcellular location">
    <subcellularLocation>
        <location evidence="1">Membrane</location>
        <topology evidence="1">Single-pass type I membrane protein</topology>
    </subcellularLocation>
</comment>
<dbReference type="SUPFAM" id="SSF49265">
    <property type="entry name" value="Fibronectin type III"/>
    <property type="match status" value="2"/>
</dbReference>
<dbReference type="CDD" id="cd00063">
    <property type="entry name" value="FN3"/>
    <property type="match status" value="1"/>
</dbReference>
<keyword evidence="5" id="KW-0472">Membrane</keyword>
<dbReference type="GO" id="GO:0009897">
    <property type="term" value="C:external side of plasma membrane"/>
    <property type="evidence" value="ECO:0007669"/>
    <property type="project" value="TreeGrafter"/>
</dbReference>
<evidence type="ECO:0000256" key="7">
    <source>
        <dbReference type="ARBA" id="ARBA00023170"/>
    </source>
</evidence>
<dbReference type="Proteomes" id="UP001044222">
    <property type="component" value="Chromosome 13"/>
</dbReference>
<proteinExistence type="predicted"/>
<keyword evidence="7" id="KW-0675">Receptor</keyword>
<gene>
    <name evidence="10" type="ORF">ANANG_G00231000</name>
</gene>
<keyword evidence="3" id="KW-0732">Signal</keyword>
<evidence type="ECO:0000256" key="3">
    <source>
        <dbReference type="ARBA" id="ARBA00022729"/>
    </source>
</evidence>
<dbReference type="PANTHER" id="PTHR23037:SF28">
    <property type="entry name" value="ERYTHROPOIETIN RECEPTOR"/>
    <property type="match status" value="1"/>
</dbReference>
<organism evidence="10 11">
    <name type="scientific">Anguilla anguilla</name>
    <name type="common">European freshwater eel</name>
    <name type="synonym">Muraena anguilla</name>
    <dbReference type="NCBI Taxonomy" id="7936"/>
    <lineage>
        <taxon>Eukaryota</taxon>
        <taxon>Metazoa</taxon>
        <taxon>Chordata</taxon>
        <taxon>Craniata</taxon>
        <taxon>Vertebrata</taxon>
        <taxon>Euteleostomi</taxon>
        <taxon>Actinopterygii</taxon>
        <taxon>Neopterygii</taxon>
        <taxon>Teleostei</taxon>
        <taxon>Anguilliformes</taxon>
        <taxon>Anguillidae</taxon>
        <taxon>Anguilla</taxon>
    </lineage>
</organism>
<dbReference type="InterPro" id="IPR013783">
    <property type="entry name" value="Ig-like_fold"/>
</dbReference>
<accession>A0A9D3RNG3</accession>
<dbReference type="PANTHER" id="PTHR23037">
    <property type="entry name" value="CYTOKINE RECEPTOR"/>
    <property type="match status" value="1"/>
</dbReference>
<evidence type="ECO:0000256" key="6">
    <source>
        <dbReference type="ARBA" id="ARBA00023157"/>
    </source>
</evidence>
<keyword evidence="2" id="KW-0812">Transmembrane</keyword>
<dbReference type="InterPro" id="IPR003961">
    <property type="entry name" value="FN3_dom"/>
</dbReference>
<feature type="domain" description="Fibronectin type-III" evidence="9">
    <location>
        <begin position="83"/>
        <end position="183"/>
    </location>
</feature>
<evidence type="ECO:0000256" key="1">
    <source>
        <dbReference type="ARBA" id="ARBA00004479"/>
    </source>
</evidence>
<evidence type="ECO:0000256" key="8">
    <source>
        <dbReference type="ARBA" id="ARBA00023180"/>
    </source>
</evidence>
<evidence type="ECO:0000313" key="10">
    <source>
        <dbReference type="EMBL" id="KAG5836681.1"/>
    </source>
</evidence>
<dbReference type="GO" id="GO:0004896">
    <property type="term" value="F:cytokine receptor activity"/>
    <property type="evidence" value="ECO:0007669"/>
    <property type="project" value="TreeGrafter"/>
</dbReference>